<keyword evidence="1" id="KW-0645">Protease</keyword>
<keyword evidence="1" id="KW-0378">Hydrolase</keyword>
<proteinExistence type="predicted"/>
<dbReference type="Proteomes" id="UP001058074">
    <property type="component" value="Unassembled WGS sequence"/>
</dbReference>
<evidence type="ECO:0000313" key="1">
    <source>
        <dbReference type="EMBL" id="GKX68271.1"/>
    </source>
</evidence>
<evidence type="ECO:0000313" key="2">
    <source>
        <dbReference type="Proteomes" id="UP001058074"/>
    </source>
</evidence>
<name>A0ACB5RGS0_9CLOT</name>
<sequence length="330" mass="36585">MKESTKSYLYFIIVTLVSTLAARPIVMLLRPTGMNIGLINSVYHFSVFIPCALVFLLVTKKPIKKTLRFNKTPIENILLAVLLGLVCYPVMMLLSLITQLFVPNDVANFVQAMNPLSFGAMFFAIAVTPCITEEITMRGIILSGFDNKNKYIAAAVNGFLFGIFHFDLSQFLYAFALGFLFAIMVRVTNSIFVTMVAHMTVNGIQVVLAKTLVPLAEKISKTSNTAVSNATVASQSWTVKLTAISVFGLIALVALALLVLIVKQMERNTIKAQGVQDTYAIMKFKGEIQKEENSTKIAIIMIVIISVIYVLKVFLGLDLDIIYRFFHILT</sequence>
<gene>
    <name evidence="1" type="ORF">rsdtw13_35290</name>
</gene>
<organism evidence="1 2">
    <name type="scientific">Inconstantimicrobium mannanitabidum</name>
    <dbReference type="NCBI Taxonomy" id="1604901"/>
    <lineage>
        <taxon>Bacteria</taxon>
        <taxon>Bacillati</taxon>
        <taxon>Bacillota</taxon>
        <taxon>Clostridia</taxon>
        <taxon>Eubacteriales</taxon>
        <taxon>Clostridiaceae</taxon>
        <taxon>Inconstantimicrobium</taxon>
    </lineage>
</organism>
<comment type="caution">
    <text evidence="1">The sequence shown here is derived from an EMBL/GenBank/DDBJ whole genome shotgun (WGS) entry which is preliminary data.</text>
</comment>
<keyword evidence="2" id="KW-1185">Reference proteome</keyword>
<protein>
    <submittedName>
        <fullName evidence="1">CAAX amino protease</fullName>
    </submittedName>
</protein>
<reference evidence="1" key="1">
    <citation type="journal article" date="2025" name="Int. J. Syst. Evol. Microbiol.">
        <title>Inconstantimicrobium mannanitabidum sp. nov., a novel member of the family Clostridiaceae isolated from anoxic soil under the treatment of reductive soil disinfestation.</title>
        <authorList>
            <person name="Ueki A."/>
            <person name="Tonouchi A."/>
            <person name="Honma S."/>
            <person name="Kaku N."/>
            <person name="Ueki K."/>
        </authorList>
    </citation>
    <scope>NUCLEOTIDE SEQUENCE</scope>
    <source>
        <strain evidence="1">TW13</strain>
    </source>
</reference>
<dbReference type="EMBL" id="BROD01000001">
    <property type="protein sequence ID" value="GKX68271.1"/>
    <property type="molecule type" value="Genomic_DNA"/>
</dbReference>
<accession>A0ACB5RGS0</accession>